<comment type="caution">
    <text evidence="18">The sequence shown here is derived from an EMBL/GenBank/DDBJ whole genome shotgun (WGS) entry which is preliminary data.</text>
</comment>
<dbReference type="Pfam" id="PF08275">
    <property type="entry name" value="DNAG_N"/>
    <property type="match status" value="1"/>
</dbReference>
<evidence type="ECO:0000256" key="15">
    <source>
        <dbReference type="SAM" id="Coils"/>
    </source>
</evidence>
<reference evidence="19 21" key="2">
    <citation type="journal article" date="2015" name="Genome Announc.">
        <title>Expanding the biotechnology potential of lactobacilli through comparative genomics of 213 strains and associated genera.</title>
        <authorList>
            <person name="Sun Z."/>
            <person name="Harris H.M."/>
            <person name="McCann A."/>
            <person name="Guo C."/>
            <person name="Argimon S."/>
            <person name="Zhang W."/>
            <person name="Yang X."/>
            <person name="Jeffery I.B."/>
            <person name="Cooney J.C."/>
            <person name="Kagawa T.F."/>
            <person name="Liu W."/>
            <person name="Song Y."/>
            <person name="Salvetti E."/>
            <person name="Wrobel A."/>
            <person name="Rasinkangas P."/>
            <person name="Parkhill J."/>
            <person name="Rea M.C."/>
            <person name="O'Sullivan O."/>
            <person name="Ritari J."/>
            <person name="Douillard F.P."/>
            <person name="Paul Ross R."/>
            <person name="Yang R."/>
            <person name="Briner A.E."/>
            <person name="Felis G.E."/>
            <person name="de Vos W.M."/>
            <person name="Barrangou R."/>
            <person name="Klaenhammer T.R."/>
            <person name="Caufield P.W."/>
            <person name="Cui Y."/>
            <person name="Zhang H."/>
            <person name="O'Toole P.W."/>
        </authorList>
    </citation>
    <scope>NUCLEOTIDE SEQUENCE [LARGE SCALE GENOMIC DNA]</scope>
    <source>
        <strain evidence="19 21">DSM 23908</strain>
    </source>
</reference>
<dbReference type="CDD" id="cd03364">
    <property type="entry name" value="TOPRIM_DnaG_primases"/>
    <property type="match status" value="1"/>
</dbReference>
<dbReference type="InterPro" id="IPR002694">
    <property type="entry name" value="Znf_CHC2"/>
</dbReference>
<evidence type="ECO:0000256" key="7">
    <source>
        <dbReference type="ARBA" id="ARBA00022771"/>
    </source>
</evidence>
<dbReference type="InterPro" id="IPR037068">
    <property type="entry name" value="DNA_primase_core_N_sf"/>
</dbReference>
<comment type="catalytic activity">
    <reaction evidence="12">
        <text>ssDNA + n NTP = ssDNA/pppN(pN)n-1 hybrid + (n-1) diphosphate.</text>
        <dbReference type="EC" id="2.7.7.101"/>
    </reaction>
</comment>
<gene>
    <name evidence="12" type="primary">dnaG</name>
    <name evidence="18" type="ORF">BN52_00800</name>
    <name evidence="19" type="ORF">FC38_GL000633</name>
</gene>
<feature type="zinc finger region" description="CHC2-type" evidence="12 14">
    <location>
        <begin position="40"/>
        <end position="64"/>
    </location>
</feature>
<dbReference type="SMART" id="SM00400">
    <property type="entry name" value="ZnF_CHCC"/>
    <property type="match status" value="1"/>
</dbReference>
<dbReference type="FunFam" id="3.90.580.10:FF:000001">
    <property type="entry name" value="DNA primase"/>
    <property type="match status" value="1"/>
</dbReference>
<keyword evidence="3 12" id="KW-0808">Transferase</keyword>
<protein>
    <recommendedName>
        <fullName evidence="12 13">DNA primase</fullName>
        <ecNumber evidence="12">2.7.7.101</ecNumber>
    </recommendedName>
</protein>
<evidence type="ECO:0000256" key="11">
    <source>
        <dbReference type="ARBA" id="ARBA00023163"/>
    </source>
</evidence>
<dbReference type="EC" id="2.7.7.101" evidence="12"/>
<dbReference type="SMART" id="SM00493">
    <property type="entry name" value="TOPRIM"/>
    <property type="match status" value="1"/>
</dbReference>
<dbReference type="SUPFAM" id="SSF57783">
    <property type="entry name" value="Zinc beta-ribbon"/>
    <property type="match status" value="1"/>
</dbReference>
<dbReference type="GO" id="GO:0005737">
    <property type="term" value="C:cytoplasm"/>
    <property type="evidence" value="ECO:0007669"/>
    <property type="project" value="TreeGrafter"/>
</dbReference>
<dbReference type="Gene3D" id="3.90.580.10">
    <property type="entry name" value="Zinc finger, CHC2-type domain"/>
    <property type="match status" value="1"/>
</dbReference>
<dbReference type="OrthoDB" id="9803773at2"/>
<feature type="domain" description="Toprim" evidence="17">
    <location>
        <begin position="257"/>
        <end position="341"/>
    </location>
</feature>
<organism evidence="18 20">
    <name type="scientific">Lactobacillus gigeriorum DSM 23908 = CRBIP 24.85</name>
    <dbReference type="NCBI Taxonomy" id="1423751"/>
    <lineage>
        <taxon>Bacteria</taxon>
        <taxon>Bacillati</taxon>
        <taxon>Bacillota</taxon>
        <taxon>Bacilli</taxon>
        <taxon>Lactobacillales</taxon>
        <taxon>Lactobacillaceae</taxon>
        <taxon>Lactobacillus</taxon>
    </lineage>
</organism>
<evidence type="ECO:0000256" key="13">
    <source>
        <dbReference type="PIRNR" id="PIRNR002811"/>
    </source>
</evidence>
<dbReference type="Proteomes" id="UP000009326">
    <property type="component" value="Unassembled WGS sequence"/>
</dbReference>
<evidence type="ECO:0000313" key="18">
    <source>
        <dbReference type="EMBL" id="CCI87853.1"/>
    </source>
</evidence>
<dbReference type="GO" id="GO:0003899">
    <property type="term" value="F:DNA-directed RNA polymerase activity"/>
    <property type="evidence" value="ECO:0007669"/>
    <property type="project" value="UniProtKB-UniRule"/>
</dbReference>
<sequence>MAGRIPEDFINEVRSNVNIVDVISQYVSLEKKGKDYLGLCPFHQEKTPSFTVNEEKQFFKCFGCGKGGNVFKFLMDKENLTFPESVASVAEFAHIPMPATYGKGAPISNPLIKLHEEVAEFYHRVLLTTEVGVRGLSYANSRQLDKEIIEHFKIGYAPKQDNILYTYLHDKGYEDATLAESGLFVENKDGRLFDRFRDRLMFPLDDENGHIIGFSGRRISEDATQAKYMNSPETKIFTKSKVLFHFAEAKKAARAEQHLILYEGYMDVIAAYKAGIKSGIASMGTSLTDQQIYLLRRITSNIIINYDGDDPGIHAEERAVDMFQRVGGFNLGVVVLPEKLDPDEYVKKYGVAKYQEEVAAALSPTDFFLRRLQQKYNLHNDREKLQYLDEAIKKIATLTNPMEQDIFIKKVSEEQGVSLDSLKASLMREIRRLKQVRRHTEQAYDLSEEPSPVTTETELSKQNDPALDRLLYLFINFEEARDFLLQQKFLFPNQKYAQLAELWLKYISTHENPTTNSFLDFIPEELQGIIVNTEMTEMPAEFSEREILQTIHTINLRKIDSQLKELQSKIQDAQRKQDASEILQITQKILELKRAQGQKEAF</sequence>
<name>I7LGP7_9LACO</name>
<keyword evidence="21" id="KW-1185">Reference proteome</keyword>
<evidence type="ECO:0000256" key="10">
    <source>
        <dbReference type="ARBA" id="ARBA00023125"/>
    </source>
</evidence>
<keyword evidence="5 12" id="KW-0235">DNA replication</keyword>
<keyword evidence="10 12" id="KW-0238">DNA-binding</keyword>
<dbReference type="InterPro" id="IPR006295">
    <property type="entry name" value="DNA_primase_DnaG"/>
</dbReference>
<dbReference type="EMBL" id="CAKC01000093">
    <property type="protein sequence ID" value="CCI87853.1"/>
    <property type="molecule type" value="Genomic_DNA"/>
</dbReference>
<dbReference type="PANTHER" id="PTHR30313">
    <property type="entry name" value="DNA PRIMASE"/>
    <property type="match status" value="1"/>
</dbReference>
<dbReference type="GO" id="GO:0006269">
    <property type="term" value="P:DNA replication, synthesis of primer"/>
    <property type="evidence" value="ECO:0007669"/>
    <property type="project" value="UniProtKB-UniRule"/>
</dbReference>
<dbReference type="PANTHER" id="PTHR30313:SF2">
    <property type="entry name" value="DNA PRIMASE"/>
    <property type="match status" value="1"/>
</dbReference>
<keyword evidence="1 12" id="KW-0240">DNA-directed RNA polymerase</keyword>
<evidence type="ECO:0000256" key="5">
    <source>
        <dbReference type="ARBA" id="ARBA00022705"/>
    </source>
</evidence>
<dbReference type="InterPro" id="IPR036977">
    <property type="entry name" value="DNA_primase_Znf_CHC2"/>
</dbReference>
<evidence type="ECO:0000313" key="21">
    <source>
        <dbReference type="Proteomes" id="UP000051521"/>
    </source>
</evidence>
<keyword evidence="8 12" id="KW-0862">Zinc</keyword>
<dbReference type="InterPro" id="IPR006171">
    <property type="entry name" value="TOPRIM_dom"/>
</dbReference>
<dbReference type="RefSeq" id="WP_008474196.1">
    <property type="nucleotide sequence ID" value="NZ_AYZO01000002.1"/>
</dbReference>
<comment type="function">
    <text evidence="12 13">RNA polymerase that catalyzes the synthesis of short RNA molecules used as primers for DNA polymerase during DNA replication.</text>
</comment>
<dbReference type="Gene3D" id="1.10.860.10">
    <property type="entry name" value="DNAb Helicase, Chain A"/>
    <property type="match status" value="1"/>
</dbReference>
<evidence type="ECO:0000256" key="16">
    <source>
        <dbReference type="SAM" id="MobiDB-lite"/>
    </source>
</evidence>
<evidence type="ECO:0000259" key="17">
    <source>
        <dbReference type="PROSITE" id="PS50880"/>
    </source>
</evidence>
<keyword evidence="2 12" id="KW-0639">Primosome</keyword>
<dbReference type="InterPro" id="IPR030846">
    <property type="entry name" value="DnaG_bac"/>
</dbReference>
<dbReference type="PATRIC" id="fig|1423751.3.peg.656"/>
<dbReference type="InterPro" id="IPR016136">
    <property type="entry name" value="DNA_helicase_N/primase_C"/>
</dbReference>
<evidence type="ECO:0000256" key="1">
    <source>
        <dbReference type="ARBA" id="ARBA00022478"/>
    </source>
</evidence>
<dbReference type="Gene3D" id="3.40.1360.10">
    <property type="match status" value="1"/>
</dbReference>
<proteinExistence type="inferred from homology"/>
<dbReference type="Proteomes" id="UP000051521">
    <property type="component" value="Unassembled WGS sequence"/>
</dbReference>
<evidence type="ECO:0000256" key="4">
    <source>
        <dbReference type="ARBA" id="ARBA00022695"/>
    </source>
</evidence>
<feature type="coiled-coil region" evidence="15">
    <location>
        <begin position="556"/>
        <end position="583"/>
    </location>
</feature>
<accession>I7LGP7</accession>
<dbReference type="AlphaFoldDB" id="I7LGP7"/>
<dbReference type="Pfam" id="PF10410">
    <property type="entry name" value="DnaB_bind"/>
    <property type="match status" value="1"/>
</dbReference>
<dbReference type="GO" id="GO:0008270">
    <property type="term" value="F:zinc ion binding"/>
    <property type="evidence" value="ECO:0007669"/>
    <property type="project" value="UniProtKB-UniRule"/>
</dbReference>
<keyword evidence="15" id="KW-0175">Coiled coil</keyword>
<dbReference type="Gene3D" id="3.90.980.10">
    <property type="entry name" value="DNA primase, catalytic core, N-terminal domain"/>
    <property type="match status" value="1"/>
</dbReference>
<dbReference type="InterPro" id="IPR019475">
    <property type="entry name" value="DNA_primase_DnaB-bd"/>
</dbReference>
<evidence type="ECO:0000256" key="6">
    <source>
        <dbReference type="ARBA" id="ARBA00022723"/>
    </source>
</evidence>
<reference evidence="18 20" key="1">
    <citation type="submission" date="2012-06" db="EMBL/GenBank/DDBJ databases">
        <title>Draft genome sequence of Lactobacillus gigeriorum CRBIP 24.85T, isolated from chicken crop.</title>
        <authorList>
            <person name="Cousin S."/>
            <person name="Ma L."/>
            <person name="Creno S."/>
            <person name="Clermont D."/>
            <person name="Loux V."/>
            <person name="Bizet C."/>
            <person name="Bouchier C."/>
        </authorList>
    </citation>
    <scope>NUCLEOTIDE SEQUENCE [LARGE SCALE GENOMIC DNA]</scope>
    <source>
        <strain evidence="20">CRBIP 24.85T</strain>
        <strain evidence="18">Type strain: CRBIP 24.85</strain>
    </source>
</reference>
<keyword evidence="7 12" id="KW-0863">Zinc-finger</keyword>
<dbReference type="EMBL" id="AYZO01000002">
    <property type="protein sequence ID" value="KRN14550.1"/>
    <property type="molecule type" value="Genomic_DNA"/>
</dbReference>
<dbReference type="Pfam" id="PF13155">
    <property type="entry name" value="Toprim_2"/>
    <property type="match status" value="1"/>
</dbReference>
<dbReference type="PIRSF" id="PIRSF002811">
    <property type="entry name" value="DnaG"/>
    <property type="match status" value="1"/>
</dbReference>
<dbReference type="STRING" id="1423751.FC38_GL000633"/>
<dbReference type="HAMAP" id="MF_00974">
    <property type="entry name" value="DNA_primase_DnaG"/>
    <property type="match status" value="1"/>
</dbReference>
<dbReference type="PROSITE" id="PS50880">
    <property type="entry name" value="TOPRIM"/>
    <property type="match status" value="1"/>
</dbReference>
<dbReference type="GO" id="GO:0000428">
    <property type="term" value="C:DNA-directed RNA polymerase complex"/>
    <property type="evidence" value="ECO:0007669"/>
    <property type="project" value="UniProtKB-KW"/>
</dbReference>
<dbReference type="InterPro" id="IPR050219">
    <property type="entry name" value="DnaG_primase"/>
</dbReference>
<evidence type="ECO:0000256" key="9">
    <source>
        <dbReference type="ARBA" id="ARBA00022842"/>
    </source>
</evidence>
<dbReference type="FunFam" id="3.90.980.10:FF:000001">
    <property type="entry name" value="DNA primase"/>
    <property type="match status" value="1"/>
</dbReference>
<feature type="region of interest" description="Disordered" evidence="16">
    <location>
        <begin position="441"/>
        <end position="461"/>
    </location>
</feature>
<keyword evidence="11 12" id="KW-0804">Transcription</keyword>
<dbReference type="GO" id="GO:1990077">
    <property type="term" value="C:primosome complex"/>
    <property type="evidence" value="ECO:0007669"/>
    <property type="project" value="UniProtKB-KW"/>
</dbReference>
<dbReference type="InterPro" id="IPR034151">
    <property type="entry name" value="TOPRIM_DnaG_bac"/>
</dbReference>
<comment type="subunit">
    <text evidence="12">Monomer. Interacts with DnaB.</text>
</comment>
<evidence type="ECO:0000256" key="12">
    <source>
        <dbReference type="HAMAP-Rule" id="MF_00974"/>
    </source>
</evidence>
<comment type="similarity">
    <text evidence="12 13">Belongs to the DnaG primase family.</text>
</comment>
<dbReference type="SUPFAM" id="SSF56731">
    <property type="entry name" value="DNA primase core"/>
    <property type="match status" value="1"/>
</dbReference>
<keyword evidence="9" id="KW-0460">Magnesium</keyword>
<evidence type="ECO:0000256" key="2">
    <source>
        <dbReference type="ARBA" id="ARBA00022515"/>
    </source>
</evidence>
<evidence type="ECO:0000313" key="19">
    <source>
        <dbReference type="EMBL" id="KRN14550.1"/>
    </source>
</evidence>
<keyword evidence="6 12" id="KW-0479">Metal-binding</keyword>
<comment type="domain">
    <text evidence="12">Contains an N-terminal zinc-binding domain, a central core domain that contains the primase activity, and a C-terminal DnaB-binding domain.</text>
</comment>
<dbReference type="InterPro" id="IPR013264">
    <property type="entry name" value="DNAG_N"/>
</dbReference>
<dbReference type="Pfam" id="PF01807">
    <property type="entry name" value="Zn_ribbon_DnaG"/>
    <property type="match status" value="1"/>
</dbReference>
<dbReference type="GO" id="GO:0003677">
    <property type="term" value="F:DNA binding"/>
    <property type="evidence" value="ECO:0007669"/>
    <property type="project" value="UniProtKB-KW"/>
</dbReference>
<evidence type="ECO:0000313" key="20">
    <source>
        <dbReference type="Proteomes" id="UP000009326"/>
    </source>
</evidence>
<comment type="cofactor">
    <cofactor evidence="12 13 14">
        <name>Zn(2+)</name>
        <dbReference type="ChEBI" id="CHEBI:29105"/>
    </cofactor>
    <text evidence="12 13 14">Binds 1 zinc ion per monomer.</text>
</comment>
<keyword evidence="4 12" id="KW-0548">Nucleotidyltransferase</keyword>
<evidence type="ECO:0000256" key="14">
    <source>
        <dbReference type="PIRSR" id="PIRSR002811-1"/>
    </source>
</evidence>
<evidence type="ECO:0000256" key="8">
    <source>
        <dbReference type="ARBA" id="ARBA00022833"/>
    </source>
</evidence>
<dbReference type="NCBIfam" id="TIGR01391">
    <property type="entry name" value="dnaG"/>
    <property type="match status" value="1"/>
</dbReference>
<evidence type="ECO:0000256" key="3">
    <source>
        <dbReference type="ARBA" id="ARBA00022679"/>
    </source>
</evidence>